<keyword evidence="3" id="KW-0804">Transcription</keyword>
<dbReference type="PRINTS" id="PR00778">
    <property type="entry name" value="HTHARSR"/>
</dbReference>
<proteinExistence type="predicted"/>
<evidence type="ECO:0000256" key="3">
    <source>
        <dbReference type="ARBA" id="ARBA00023163"/>
    </source>
</evidence>
<gene>
    <name evidence="6" type="ORF">HNR25_004229</name>
</gene>
<dbReference type="CDD" id="cd00090">
    <property type="entry name" value="HTH_ARSR"/>
    <property type="match status" value="1"/>
</dbReference>
<organism evidence="6 7">
    <name type="scientific">Streptomonospora salina</name>
    <dbReference type="NCBI Taxonomy" id="104205"/>
    <lineage>
        <taxon>Bacteria</taxon>
        <taxon>Bacillati</taxon>
        <taxon>Actinomycetota</taxon>
        <taxon>Actinomycetes</taxon>
        <taxon>Streptosporangiales</taxon>
        <taxon>Nocardiopsidaceae</taxon>
        <taxon>Streptomonospora</taxon>
    </lineage>
</organism>
<evidence type="ECO:0000256" key="1">
    <source>
        <dbReference type="ARBA" id="ARBA00023015"/>
    </source>
</evidence>
<protein>
    <submittedName>
        <fullName evidence="6">DNA-binding transcriptional ArsR family regulator</fullName>
    </submittedName>
</protein>
<dbReference type="InterPro" id="IPR036388">
    <property type="entry name" value="WH-like_DNA-bd_sf"/>
</dbReference>
<feature type="region of interest" description="Disordered" evidence="4">
    <location>
        <begin position="90"/>
        <end position="131"/>
    </location>
</feature>
<dbReference type="InterPro" id="IPR011991">
    <property type="entry name" value="ArsR-like_HTH"/>
</dbReference>
<name>A0A841EI34_9ACTN</name>
<keyword evidence="2 6" id="KW-0238">DNA-binding</keyword>
<dbReference type="Proteomes" id="UP000578077">
    <property type="component" value="Unassembled WGS sequence"/>
</dbReference>
<dbReference type="Gene3D" id="1.10.10.10">
    <property type="entry name" value="Winged helix-like DNA-binding domain superfamily/Winged helix DNA-binding domain"/>
    <property type="match status" value="1"/>
</dbReference>
<dbReference type="RefSeq" id="WP_184637928.1">
    <property type="nucleotide sequence ID" value="NZ_BAABKT010000032.1"/>
</dbReference>
<dbReference type="PANTHER" id="PTHR33154:SF33">
    <property type="entry name" value="TRANSCRIPTIONAL REPRESSOR SDPR"/>
    <property type="match status" value="1"/>
</dbReference>
<evidence type="ECO:0000256" key="4">
    <source>
        <dbReference type="SAM" id="MobiDB-lite"/>
    </source>
</evidence>
<sequence length="131" mass="14518">MSVNRTFEALAHPRRREVLRLLGDRGCLSAGEIADRLDMRKPTLSGHLNVLKGANLVVGERSGTTIWYRVNLTVMEDVLHGILHLLGRGAPEEPGAESPIGHRIVDGTPVHRISGMDPEEARRRNRDKETA</sequence>
<dbReference type="Pfam" id="PF12840">
    <property type="entry name" value="HTH_20"/>
    <property type="match status" value="1"/>
</dbReference>
<reference evidence="6 7" key="1">
    <citation type="submission" date="2020-08" db="EMBL/GenBank/DDBJ databases">
        <title>Sequencing the genomes of 1000 actinobacteria strains.</title>
        <authorList>
            <person name="Klenk H.-P."/>
        </authorList>
    </citation>
    <scope>NUCLEOTIDE SEQUENCE [LARGE SCALE GENOMIC DNA]</scope>
    <source>
        <strain evidence="6 7">DSM 44593</strain>
    </source>
</reference>
<accession>A0A841EI34</accession>
<dbReference type="SMART" id="SM00418">
    <property type="entry name" value="HTH_ARSR"/>
    <property type="match status" value="1"/>
</dbReference>
<evidence type="ECO:0000256" key="2">
    <source>
        <dbReference type="ARBA" id="ARBA00023125"/>
    </source>
</evidence>
<dbReference type="GO" id="GO:0003677">
    <property type="term" value="F:DNA binding"/>
    <property type="evidence" value="ECO:0007669"/>
    <property type="project" value="UniProtKB-KW"/>
</dbReference>
<feature type="compositionally biased region" description="Basic and acidic residues" evidence="4">
    <location>
        <begin position="119"/>
        <end position="131"/>
    </location>
</feature>
<evidence type="ECO:0000259" key="5">
    <source>
        <dbReference type="PROSITE" id="PS50987"/>
    </source>
</evidence>
<evidence type="ECO:0000313" key="6">
    <source>
        <dbReference type="EMBL" id="MBB6000478.1"/>
    </source>
</evidence>
<dbReference type="EMBL" id="JACHLY010000001">
    <property type="protein sequence ID" value="MBB6000478.1"/>
    <property type="molecule type" value="Genomic_DNA"/>
</dbReference>
<dbReference type="PROSITE" id="PS50987">
    <property type="entry name" value="HTH_ARSR_2"/>
    <property type="match status" value="1"/>
</dbReference>
<comment type="caution">
    <text evidence="6">The sequence shown here is derived from an EMBL/GenBank/DDBJ whole genome shotgun (WGS) entry which is preliminary data.</text>
</comment>
<feature type="domain" description="HTH arsR-type" evidence="5">
    <location>
        <begin position="1"/>
        <end position="90"/>
    </location>
</feature>
<dbReference type="InterPro" id="IPR051081">
    <property type="entry name" value="HTH_MetalResp_TranReg"/>
</dbReference>
<evidence type="ECO:0000313" key="7">
    <source>
        <dbReference type="Proteomes" id="UP000578077"/>
    </source>
</evidence>
<dbReference type="NCBIfam" id="NF033788">
    <property type="entry name" value="HTH_metalloreg"/>
    <property type="match status" value="1"/>
</dbReference>
<dbReference type="SUPFAM" id="SSF46785">
    <property type="entry name" value="Winged helix' DNA-binding domain"/>
    <property type="match status" value="1"/>
</dbReference>
<dbReference type="GO" id="GO:0003700">
    <property type="term" value="F:DNA-binding transcription factor activity"/>
    <property type="evidence" value="ECO:0007669"/>
    <property type="project" value="InterPro"/>
</dbReference>
<dbReference type="AlphaFoldDB" id="A0A841EI34"/>
<keyword evidence="7" id="KW-1185">Reference proteome</keyword>
<dbReference type="InterPro" id="IPR001845">
    <property type="entry name" value="HTH_ArsR_DNA-bd_dom"/>
</dbReference>
<dbReference type="InterPro" id="IPR036390">
    <property type="entry name" value="WH_DNA-bd_sf"/>
</dbReference>
<keyword evidence="1" id="KW-0805">Transcription regulation</keyword>
<dbReference type="PANTHER" id="PTHR33154">
    <property type="entry name" value="TRANSCRIPTIONAL REGULATOR, ARSR FAMILY"/>
    <property type="match status" value="1"/>
</dbReference>